<evidence type="ECO:0000313" key="3">
    <source>
        <dbReference type="Proteomes" id="UP001165160"/>
    </source>
</evidence>
<feature type="compositionally biased region" description="Polar residues" evidence="1">
    <location>
        <begin position="469"/>
        <end position="478"/>
    </location>
</feature>
<comment type="caution">
    <text evidence="2">The sequence shown here is derived from an EMBL/GenBank/DDBJ whole genome shotgun (WGS) entry which is preliminary data.</text>
</comment>
<feature type="compositionally biased region" description="Low complexity" evidence="1">
    <location>
        <begin position="27"/>
        <end position="37"/>
    </location>
</feature>
<keyword evidence="3" id="KW-1185">Reference proteome</keyword>
<dbReference type="Proteomes" id="UP001165160">
    <property type="component" value="Unassembled WGS sequence"/>
</dbReference>
<feature type="compositionally biased region" description="Basic and acidic residues" evidence="1">
    <location>
        <begin position="494"/>
        <end position="520"/>
    </location>
</feature>
<reference evidence="3" key="1">
    <citation type="journal article" date="2023" name="Commun. Biol.">
        <title>Genome analysis of Parmales, the sister group of diatoms, reveals the evolutionary specialization of diatoms from phago-mixotrophs to photoautotrophs.</title>
        <authorList>
            <person name="Ban H."/>
            <person name="Sato S."/>
            <person name="Yoshikawa S."/>
            <person name="Yamada K."/>
            <person name="Nakamura Y."/>
            <person name="Ichinomiya M."/>
            <person name="Sato N."/>
            <person name="Blanc-Mathieu R."/>
            <person name="Endo H."/>
            <person name="Kuwata A."/>
            <person name="Ogata H."/>
        </authorList>
    </citation>
    <scope>NUCLEOTIDE SEQUENCE [LARGE SCALE GENOMIC DNA]</scope>
    <source>
        <strain evidence="3">NIES 3699</strain>
    </source>
</reference>
<gene>
    <name evidence="2" type="ORF">TrVE_jg444</name>
</gene>
<proteinExistence type="predicted"/>
<feature type="region of interest" description="Disordered" evidence="1">
    <location>
        <begin position="165"/>
        <end position="196"/>
    </location>
</feature>
<name>A0A9W7BY26_9STRA</name>
<feature type="compositionally biased region" description="Low complexity" evidence="1">
    <location>
        <begin position="60"/>
        <end position="81"/>
    </location>
</feature>
<feature type="compositionally biased region" description="Low complexity" evidence="1">
    <location>
        <begin position="180"/>
        <end position="195"/>
    </location>
</feature>
<sequence>MEPSSPTEDNVKCEGSVRLPTKPPSSSPTTKSPNSKTVMKNRLKATYSSSSPNASRLLHSSRSYNNSSSNSPNADVPNPSNTNNNVDLRELLSLPRNELASKISSILTSNEALRRNLQHLTNCGEKDKVMLKDLERRLEAAKAVAARRKSLSSLTKMPIAAVASAEDSNAVKKDDAKSVGDSNDSGSNKKNSLNNNHEELLTVLKRNLADTNSKCSILTKNNKMLHGQLKTGNSAKDAAIESLNVAEKNLKLKESEVGMLKMGLEREKKLKDMAVNDHNMYKERVDNITTNNEYLRKMLEEARSEQFQSKDAREKERNKFKARIEEYERVLSEAKVAFETLTSEKQQGEHKIIHLEDAMASLKSSKNDLESRLNQVKEEYEALRQSEEKHRKEGAEHKEGYEKEKKFRQSSIIKLAEQMQRVSAKEEEAKQWESQVRQLYEVIGKLNGEKEGMEKKIGRLERQIKSKVKQSSDATVNALQDARRGGEEATAILMKEKDRLEKELTEERSERAKAEEEKERHYKEWEEMKKTLKDLERERDSVGAALKAANNGSERALKEKEKEIVRLEKRFEKTDGKLQELLSENMVEKNERLRTEIEKVKAEMSRVQLANDGLTLELSNLNEESRRTTSELRDAVGEQRRLTSLAAENEENIRSAKAISKKWEQASVVVKEKMAKVLQAVVDAKDTGKSVEQVLYDVKFVMLGDDGE</sequence>
<feature type="region of interest" description="Disordered" evidence="1">
    <location>
        <begin position="384"/>
        <end position="405"/>
    </location>
</feature>
<feature type="region of interest" description="Disordered" evidence="1">
    <location>
        <begin position="1"/>
        <end position="86"/>
    </location>
</feature>
<evidence type="ECO:0000313" key="2">
    <source>
        <dbReference type="EMBL" id="GMH98667.1"/>
    </source>
</evidence>
<feature type="compositionally biased region" description="Basic and acidic residues" evidence="1">
    <location>
        <begin position="169"/>
        <end position="178"/>
    </location>
</feature>
<dbReference type="AlphaFoldDB" id="A0A9W7BY26"/>
<dbReference type="EMBL" id="BRXX01000223">
    <property type="protein sequence ID" value="GMH98667.1"/>
    <property type="molecule type" value="Genomic_DNA"/>
</dbReference>
<evidence type="ECO:0000256" key="1">
    <source>
        <dbReference type="SAM" id="MobiDB-lite"/>
    </source>
</evidence>
<feature type="region of interest" description="Disordered" evidence="1">
    <location>
        <begin position="469"/>
        <end position="520"/>
    </location>
</feature>
<organism evidence="2 3">
    <name type="scientific">Triparma verrucosa</name>
    <dbReference type="NCBI Taxonomy" id="1606542"/>
    <lineage>
        <taxon>Eukaryota</taxon>
        <taxon>Sar</taxon>
        <taxon>Stramenopiles</taxon>
        <taxon>Ochrophyta</taxon>
        <taxon>Bolidophyceae</taxon>
        <taxon>Parmales</taxon>
        <taxon>Triparmaceae</taxon>
        <taxon>Triparma</taxon>
    </lineage>
</organism>
<protein>
    <submittedName>
        <fullName evidence="2">Uncharacterized protein</fullName>
    </submittedName>
</protein>
<accession>A0A9W7BY26</accession>